<keyword evidence="5" id="KW-0762">Sugar transport</keyword>
<organism evidence="11 12">
    <name type="scientific">Photobacterium aquae</name>
    <dbReference type="NCBI Taxonomy" id="1195763"/>
    <lineage>
        <taxon>Bacteria</taxon>
        <taxon>Pseudomonadati</taxon>
        <taxon>Pseudomonadota</taxon>
        <taxon>Gammaproteobacteria</taxon>
        <taxon>Vibrionales</taxon>
        <taxon>Vibrionaceae</taxon>
        <taxon>Photobacterium</taxon>
    </lineage>
</organism>
<feature type="transmembrane region" description="Helical" evidence="9">
    <location>
        <begin position="366"/>
        <end position="386"/>
    </location>
</feature>
<gene>
    <name evidence="11" type="ORF">ABT56_14280</name>
</gene>
<feature type="transmembrane region" description="Helical" evidence="9">
    <location>
        <begin position="254"/>
        <end position="274"/>
    </location>
</feature>
<evidence type="ECO:0000259" key="10">
    <source>
        <dbReference type="PROSITE" id="PS50850"/>
    </source>
</evidence>
<feature type="transmembrane region" description="Helical" evidence="9">
    <location>
        <begin position="74"/>
        <end position="91"/>
    </location>
</feature>
<feature type="transmembrane region" description="Helical" evidence="9">
    <location>
        <begin position="43"/>
        <end position="62"/>
    </location>
</feature>
<dbReference type="InterPro" id="IPR011701">
    <property type="entry name" value="MFS"/>
</dbReference>
<dbReference type="AlphaFoldDB" id="A0A0J1GYX6"/>
<dbReference type="STRING" id="1195763.ABT56_14280"/>
<dbReference type="GO" id="GO:0005886">
    <property type="term" value="C:plasma membrane"/>
    <property type="evidence" value="ECO:0007669"/>
    <property type="project" value="UniProtKB-SubCell"/>
</dbReference>
<dbReference type="InterPro" id="IPR020846">
    <property type="entry name" value="MFS_dom"/>
</dbReference>
<feature type="transmembrane region" description="Helical" evidence="9">
    <location>
        <begin position="7"/>
        <end position="31"/>
    </location>
</feature>
<keyword evidence="7 9" id="KW-1133">Transmembrane helix</keyword>
<dbReference type="EMBL" id="LDOT01000021">
    <property type="protein sequence ID" value="KLV04674.1"/>
    <property type="molecule type" value="Genomic_DNA"/>
</dbReference>
<dbReference type="PATRIC" id="fig|1195763.3.peg.3023"/>
<keyword evidence="4" id="KW-1003">Cell membrane</keyword>
<comment type="subcellular location">
    <subcellularLocation>
        <location evidence="1">Cell membrane</location>
        <topology evidence="1">Multi-pass membrane protein</topology>
    </subcellularLocation>
</comment>
<evidence type="ECO:0000256" key="4">
    <source>
        <dbReference type="ARBA" id="ARBA00022475"/>
    </source>
</evidence>
<dbReference type="PROSITE" id="PS50850">
    <property type="entry name" value="MFS"/>
    <property type="match status" value="1"/>
</dbReference>
<feature type="transmembrane region" description="Helical" evidence="9">
    <location>
        <begin position="215"/>
        <end position="234"/>
    </location>
</feature>
<evidence type="ECO:0000256" key="9">
    <source>
        <dbReference type="SAM" id="Phobius"/>
    </source>
</evidence>
<proteinExistence type="inferred from homology"/>
<comment type="similarity">
    <text evidence="2">Belongs to the major facilitator superfamily. Set transporter family.</text>
</comment>
<dbReference type="GO" id="GO:0022857">
    <property type="term" value="F:transmembrane transporter activity"/>
    <property type="evidence" value="ECO:0007669"/>
    <property type="project" value="InterPro"/>
</dbReference>
<evidence type="ECO:0000256" key="2">
    <source>
        <dbReference type="ARBA" id="ARBA00006523"/>
    </source>
</evidence>
<dbReference type="PANTHER" id="PTHR23535:SF2">
    <property type="entry name" value="SUGAR EFFLUX TRANSPORTER A-RELATED"/>
    <property type="match status" value="1"/>
</dbReference>
<evidence type="ECO:0000256" key="5">
    <source>
        <dbReference type="ARBA" id="ARBA00022597"/>
    </source>
</evidence>
<feature type="transmembrane region" description="Helical" evidence="9">
    <location>
        <begin position="281"/>
        <end position="299"/>
    </location>
</feature>
<keyword evidence="3" id="KW-0813">Transport</keyword>
<feature type="transmembrane region" description="Helical" evidence="9">
    <location>
        <begin position="161"/>
        <end position="182"/>
    </location>
</feature>
<dbReference type="InterPro" id="IPR036259">
    <property type="entry name" value="MFS_trans_sf"/>
</dbReference>
<feature type="transmembrane region" description="Helical" evidence="9">
    <location>
        <begin position="338"/>
        <end position="360"/>
    </location>
</feature>
<feature type="domain" description="Major facilitator superfamily (MFS) profile" evidence="10">
    <location>
        <begin position="6"/>
        <end position="392"/>
    </location>
</feature>
<feature type="transmembrane region" description="Helical" evidence="9">
    <location>
        <begin position="97"/>
        <end position="120"/>
    </location>
</feature>
<evidence type="ECO:0000256" key="1">
    <source>
        <dbReference type="ARBA" id="ARBA00004651"/>
    </source>
</evidence>
<keyword evidence="6 9" id="KW-0812">Transmembrane</keyword>
<feature type="transmembrane region" description="Helical" evidence="9">
    <location>
        <begin position="132"/>
        <end position="155"/>
    </location>
</feature>
<keyword evidence="8 9" id="KW-0472">Membrane</keyword>
<protein>
    <recommendedName>
        <fullName evidence="10">Major facilitator superfamily (MFS) profile domain-containing protein</fullName>
    </recommendedName>
</protein>
<feature type="transmembrane region" description="Helical" evidence="9">
    <location>
        <begin position="305"/>
        <end position="326"/>
    </location>
</feature>
<evidence type="ECO:0000256" key="6">
    <source>
        <dbReference type="ARBA" id="ARBA00022692"/>
    </source>
</evidence>
<keyword evidence="12" id="KW-1185">Reference proteome</keyword>
<dbReference type="PANTHER" id="PTHR23535">
    <property type="entry name" value="SUGAR EFFLUX TRANSPORTER A-RELATED"/>
    <property type="match status" value="1"/>
</dbReference>
<reference evidence="11 12" key="1">
    <citation type="submission" date="2015-05" db="EMBL/GenBank/DDBJ databases">
        <title>Photobacterium galathea sp. nov.</title>
        <authorList>
            <person name="Machado H."/>
            <person name="Gram L."/>
        </authorList>
    </citation>
    <scope>NUCLEOTIDE SEQUENCE [LARGE SCALE GENOMIC DNA]</scope>
    <source>
        <strain evidence="11 12">CGMCC 1.12159</strain>
    </source>
</reference>
<dbReference type="SUPFAM" id="SSF103473">
    <property type="entry name" value="MFS general substrate transporter"/>
    <property type="match status" value="1"/>
</dbReference>
<dbReference type="Proteomes" id="UP000036097">
    <property type="component" value="Unassembled WGS sequence"/>
</dbReference>
<dbReference type="CDD" id="cd17471">
    <property type="entry name" value="MFS_Set"/>
    <property type="match status" value="1"/>
</dbReference>
<accession>A0A0J1GYX6</accession>
<evidence type="ECO:0000313" key="12">
    <source>
        <dbReference type="Proteomes" id="UP000036097"/>
    </source>
</evidence>
<name>A0A0J1GYX6_9GAMM</name>
<evidence type="ECO:0000256" key="7">
    <source>
        <dbReference type="ARBA" id="ARBA00022989"/>
    </source>
</evidence>
<evidence type="ECO:0000256" key="8">
    <source>
        <dbReference type="ARBA" id="ARBA00023136"/>
    </source>
</evidence>
<sequence length="403" mass="43745">MPLNRPIFFFIAGIFFSGLGGAFLFPLTTLYLVEALGATPFRLSLYLVCSVLSAIVVSQWLARYSDQGMSRKRLITIAALCYVATALIFAFNREYWVALAVVVSVTSVSSVAFPQVFALGREYADQHLAGKGTLFLNTMRATIALAWVCGPPLAFLSQSTYGFTMTFLVTAVCGTVSMLIFLNLPDMKDECAAEGAHADTESIEASVPWYRQSKVMVFMAAVVLMFFASNLYILSMPLYLTKELGRDSGLAGQMMGLAALIEIPIMLGVGIVVARLGAHRLLNIGVMFGCLFYIGMTQVTSEGALLALQVFNGLFIGTTATLGMVVMQDMMRDQVGTATTLFSNGLQISMLLASVTIGVLAGYFSYYSAFWVSLSAAGCALLLRLMQDQLYTMRRKVTVSVQP</sequence>
<evidence type="ECO:0000313" key="11">
    <source>
        <dbReference type="EMBL" id="KLV04674.1"/>
    </source>
</evidence>
<dbReference type="Gene3D" id="1.20.1250.20">
    <property type="entry name" value="MFS general substrate transporter like domains"/>
    <property type="match status" value="2"/>
</dbReference>
<comment type="caution">
    <text evidence="11">The sequence shown here is derived from an EMBL/GenBank/DDBJ whole genome shotgun (WGS) entry which is preliminary data.</text>
</comment>
<evidence type="ECO:0000256" key="3">
    <source>
        <dbReference type="ARBA" id="ARBA00022448"/>
    </source>
</evidence>
<dbReference type="RefSeq" id="WP_047879611.1">
    <property type="nucleotide sequence ID" value="NZ_LDOT01000021.1"/>
</dbReference>
<dbReference type="Pfam" id="PF07690">
    <property type="entry name" value="MFS_1"/>
    <property type="match status" value="1"/>
</dbReference>